<proteinExistence type="predicted"/>
<dbReference type="GO" id="GO:0003677">
    <property type="term" value="F:DNA binding"/>
    <property type="evidence" value="ECO:0007669"/>
    <property type="project" value="InterPro"/>
</dbReference>
<dbReference type="GO" id="GO:0006310">
    <property type="term" value="P:DNA recombination"/>
    <property type="evidence" value="ECO:0007669"/>
    <property type="project" value="UniProtKB-KW"/>
</dbReference>
<reference evidence="3 4" key="1">
    <citation type="submission" date="2017-12" db="EMBL/GenBank/DDBJ databases">
        <title>Anaerobic carbon monoxide metabolism by Pleomorphomonas carboxyditropha sp. nov., a new mesophilic hydrogenogenic carboxidotroph.</title>
        <authorList>
            <person name="Esquivel-Elizondo S."/>
            <person name="Krajmalnik-Brown R."/>
        </authorList>
    </citation>
    <scope>NUCLEOTIDE SEQUENCE [LARGE SCALE GENOMIC DNA]</scope>
    <source>
        <strain evidence="3 4">R5-392</strain>
    </source>
</reference>
<dbReference type="GO" id="GO:0015074">
    <property type="term" value="P:DNA integration"/>
    <property type="evidence" value="ECO:0007669"/>
    <property type="project" value="InterPro"/>
</dbReference>
<dbReference type="Proteomes" id="UP000233491">
    <property type="component" value="Unassembled WGS sequence"/>
</dbReference>
<dbReference type="InterPro" id="IPR002104">
    <property type="entry name" value="Integrase_catalytic"/>
</dbReference>
<sequence>MIATRRALRAKPSRPRQALGLTKELRDQLAAACGHDLAGLRDRAIIMVGYDTMCRRSELAALRVEDLTPLSDGSMLALIRRAKNDPFGDGRDGFVSAPAADALKAWLEAAKISEGWLFRRVNPG</sequence>
<dbReference type="EMBL" id="PJNW01000005">
    <property type="protein sequence ID" value="PKR89653.1"/>
    <property type="molecule type" value="Genomic_DNA"/>
</dbReference>
<evidence type="ECO:0000259" key="2">
    <source>
        <dbReference type="PROSITE" id="PS51898"/>
    </source>
</evidence>
<dbReference type="AlphaFoldDB" id="A0A2N3LYK0"/>
<keyword evidence="1" id="KW-0233">DNA recombination</keyword>
<comment type="caution">
    <text evidence="3">The sequence shown here is derived from an EMBL/GenBank/DDBJ whole genome shotgun (WGS) entry which is preliminary data.</text>
</comment>
<name>A0A2N3LYK0_9HYPH</name>
<evidence type="ECO:0000313" key="3">
    <source>
        <dbReference type="EMBL" id="PKR89653.1"/>
    </source>
</evidence>
<organism evidence="3 4">
    <name type="scientific">Pleomorphomonas diazotrophica</name>
    <dbReference type="NCBI Taxonomy" id="1166257"/>
    <lineage>
        <taxon>Bacteria</taxon>
        <taxon>Pseudomonadati</taxon>
        <taxon>Pseudomonadota</taxon>
        <taxon>Alphaproteobacteria</taxon>
        <taxon>Hyphomicrobiales</taxon>
        <taxon>Pleomorphomonadaceae</taxon>
        <taxon>Pleomorphomonas</taxon>
    </lineage>
</organism>
<keyword evidence="4" id="KW-1185">Reference proteome</keyword>
<protein>
    <recommendedName>
        <fullName evidence="2">Tyr recombinase domain-containing protein</fullName>
    </recommendedName>
</protein>
<gene>
    <name evidence="3" type="ORF">CXZ10_09845</name>
</gene>
<dbReference type="Gene3D" id="1.10.443.10">
    <property type="entry name" value="Intergrase catalytic core"/>
    <property type="match status" value="1"/>
</dbReference>
<feature type="domain" description="Tyr recombinase" evidence="2">
    <location>
        <begin position="14"/>
        <end position="124"/>
    </location>
</feature>
<dbReference type="PROSITE" id="PS51898">
    <property type="entry name" value="TYR_RECOMBINASE"/>
    <property type="match status" value="1"/>
</dbReference>
<dbReference type="InterPro" id="IPR013762">
    <property type="entry name" value="Integrase-like_cat_sf"/>
</dbReference>
<evidence type="ECO:0000256" key="1">
    <source>
        <dbReference type="ARBA" id="ARBA00023172"/>
    </source>
</evidence>
<dbReference type="InterPro" id="IPR011010">
    <property type="entry name" value="DNA_brk_join_enz"/>
</dbReference>
<evidence type="ECO:0000313" key="4">
    <source>
        <dbReference type="Proteomes" id="UP000233491"/>
    </source>
</evidence>
<accession>A0A2N3LYK0</accession>
<dbReference type="SUPFAM" id="SSF56349">
    <property type="entry name" value="DNA breaking-rejoining enzymes"/>
    <property type="match status" value="1"/>
</dbReference>